<dbReference type="AlphaFoldDB" id="M8E6U5"/>
<dbReference type="OrthoDB" id="2476631at2"/>
<reference evidence="2 3" key="1">
    <citation type="submission" date="2013-03" db="EMBL/GenBank/DDBJ databases">
        <title>Assembly of a new bacterial strain Brevibacillus borstelensis AK1.</title>
        <authorList>
            <person name="Rajan I."/>
            <person name="PoliReddy D."/>
            <person name="Sugumar T."/>
            <person name="Rathinam K."/>
            <person name="Alqarawi S."/>
            <person name="Khalil A.B."/>
            <person name="Sivakumar N."/>
        </authorList>
    </citation>
    <scope>NUCLEOTIDE SEQUENCE [LARGE SCALE GENOMIC DNA]</scope>
    <source>
        <strain evidence="2 3">AK1</strain>
    </source>
</reference>
<feature type="signal peptide" evidence="1">
    <location>
        <begin position="1"/>
        <end position="22"/>
    </location>
</feature>
<keyword evidence="1" id="KW-0732">Signal</keyword>
<feature type="chain" id="PRO_5004095614" evidence="1">
    <location>
        <begin position="23"/>
        <end position="198"/>
    </location>
</feature>
<gene>
    <name evidence="2" type="ORF">I532_18097</name>
</gene>
<evidence type="ECO:0000313" key="2">
    <source>
        <dbReference type="EMBL" id="EMT51160.1"/>
    </source>
</evidence>
<evidence type="ECO:0000313" key="3">
    <source>
        <dbReference type="Proteomes" id="UP000012081"/>
    </source>
</evidence>
<dbReference type="STRING" id="1300222.I532_18097"/>
<organism evidence="2 3">
    <name type="scientific">Brevibacillus borstelensis AK1</name>
    <dbReference type="NCBI Taxonomy" id="1300222"/>
    <lineage>
        <taxon>Bacteria</taxon>
        <taxon>Bacillati</taxon>
        <taxon>Bacillota</taxon>
        <taxon>Bacilli</taxon>
        <taxon>Bacillales</taxon>
        <taxon>Paenibacillaceae</taxon>
        <taxon>Brevibacillus</taxon>
    </lineage>
</organism>
<proteinExistence type="predicted"/>
<keyword evidence="3" id="KW-1185">Reference proteome</keyword>
<protein>
    <submittedName>
        <fullName evidence="2">Uncharacterized protein</fullName>
    </submittedName>
</protein>
<dbReference type="Proteomes" id="UP000012081">
    <property type="component" value="Unassembled WGS sequence"/>
</dbReference>
<sequence length="198" mass="22097">MKKMITIVTALALIVGVGSALAYKELNGPSDHSPALAKTFKSTEEIVKDSKVIIKGNVPKEYRKETVGEIVFFVYDVQVDKVYSNLTDQEIVEGETVEVYRLVGVDTNEGKDMVNIVSPEYQALEQGEYLLFLNGQYDDNLKKLILIPNTPNQLFKTDKSRSLSSKQFTTQEFENVTDVDALPSIAEDALLEAIEKVK</sequence>
<evidence type="ECO:0000256" key="1">
    <source>
        <dbReference type="SAM" id="SignalP"/>
    </source>
</evidence>
<name>M8E6U5_9BACL</name>
<dbReference type="EMBL" id="APBN01000009">
    <property type="protein sequence ID" value="EMT51160.1"/>
    <property type="molecule type" value="Genomic_DNA"/>
</dbReference>
<accession>M8E6U5</accession>
<comment type="caution">
    <text evidence="2">The sequence shown here is derived from an EMBL/GenBank/DDBJ whole genome shotgun (WGS) entry which is preliminary data.</text>
</comment>